<dbReference type="STRING" id="1354304.XPG1_2293"/>
<evidence type="ECO:0000256" key="2">
    <source>
        <dbReference type="ARBA" id="ARBA00023002"/>
    </source>
</evidence>
<dbReference type="PRINTS" id="PR01397">
    <property type="entry name" value="DHBDHDRGNASE"/>
</dbReference>
<proteinExistence type="inferred from homology"/>
<dbReference type="AlphaFoldDB" id="A0A068R416"/>
<dbReference type="Proteomes" id="UP000032735">
    <property type="component" value="Chromosome"/>
</dbReference>
<dbReference type="Gene3D" id="3.40.50.720">
    <property type="entry name" value="NAD(P)-binding Rossmann-like Domain"/>
    <property type="match status" value="1"/>
</dbReference>
<comment type="similarity">
    <text evidence="1 4">Belongs to the short-chain dehydrogenases/reductases (SDR) family.</text>
</comment>
<dbReference type="PROSITE" id="PS00061">
    <property type="entry name" value="ADH_SHORT"/>
    <property type="match status" value="1"/>
</dbReference>
<evidence type="ECO:0000313" key="5">
    <source>
        <dbReference type="EMBL" id="CDG21948.1"/>
    </source>
</evidence>
<organism evidence="5 6">
    <name type="scientific">Xenorhabdus poinarii G6</name>
    <dbReference type="NCBI Taxonomy" id="1354304"/>
    <lineage>
        <taxon>Bacteria</taxon>
        <taxon>Pseudomonadati</taxon>
        <taxon>Pseudomonadota</taxon>
        <taxon>Gammaproteobacteria</taxon>
        <taxon>Enterobacterales</taxon>
        <taxon>Morganellaceae</taxon>
        <taxon>Xenorhabdus</taxon>
    </lineage>
</organism>
<dbReference type="SUPFAM" id="SSF51735">
    <property type="entry name" value="NAD(P)-binding Rossmann-fold domains"/>
    <property type="match status" value="1"/>
</dbReference>
<dbReference type="GO" id="GO:0019290">
    <property type="term" value="P:siderophore biosynthetic process"/>
    <property type="evidence" value="ECO:0007669"/>
    <property type="project" value="InterPro"/>
</dbReference>
<dbReference type="FunFam" id="3.40.50.720:FF:000084">
    <property type="entry name" value="Short-chain dehydrogenase reductase"/>
    <property type="match status" value="1"/>
</dbReference>
<dbReference type="KEGG" id="xpo:XPG1_2293"/>
<evidence type="ECO:0000256" key="4">
    <source>
        <dbReference type="RuleBase" id="RU000363"/>
    </source>
</evidence>
<dbReference type="PANTHER" id="PTHR43669:SF3">
    <property type="entry name" value="ALCOHOL DEHYDROGENASE, PUTATIVE (AFU_ORTHOLOGUE AFUA_3G03445)-RELATED"/>
    <property type="match status" value="1"/>
</dbReference>
<dbReference type="OrthoDB" id="9803333at2"/>
<name>A0A068R416_9GAMM</name>
<gene>
    <name evidence="5" type="primary">dhbA</name>
    <name evidence="5" type="ORF">XPG1_2293</name>
</gene>
<dbReference type="GO" id="GO:0008667">
    <property type="term" value="F:2,3-dihydro-2,3-dihydroxybenzoate dehydrogenase activity"/>
    <property type="evidence" value="ECO:0007669"/>
    <property type="project" value="UniProtKB-UniRule"/>
</dbReference>
<evidence type="ECO:0000256" key="3">
    <source>
        <dbReference type="NCBIfam" id="TIGR04316"/>
    </source>
</evidence>
<dbReference type="InterPro" id="IPR020904">
    <property type="entry name" value="Sc_DH/Rdtase_CS"/>
</dbReference>
<dbReference type="InterPro" id="IPR002347">
    <property type="entry name" value="SDR_fam"/>
</dbReference>
<dbReference type="RefSeq" id="WP_045958999.1">
    <property type="nucleotide sequence ID" value="NZ_FO704551.1"/>
</dbReference>
<dbReference type="EC" id="1.3.1.28" evidence="3"/>
<dbReference type="PANTHER" id="PTHR43669">
    <property type="entry name" value="5-KETO-D-GLUCONATE 5-REDUCTASE"/>
    <property type="match status" value="1"/>
</dbReference>
<evidence type="ECO:0000256" key="1">
    <source>
        <dbReference type="ARBA" id="ARBA00006484"/>
    </source>
</evidence>
<keyword evidence="2 5" id="KW-0560">Oxidoreductase</keyword>
<dbReference type="PRINTS" id="PR00080">
    <property type="entry name" value="SDRFAMILY"/>
</dbReference>
<accession>A0A068R416</accession>
<sequence length="261" mass="27683">MTFNKCYIAVITGACGGIGEEVARLLAKEGISLALLDNKLQTLKSLVAELNNVHTQPIMGFTVDVTDDRCVAEVFAVLTRQLGPVGYLVNAAGVLCYSTVAETSSKDWEKTFAVNTTGVFNVSRHAANLMTKQRKGSIVTIASNAARVPRATMAAYCASKAAAQAFTYALGLEVAPYGVRCNVVAPGSTDTSMLRGMWNNERDQQNTLNGNPLQFRIGIPLNKIATAKEIASAVCFYLCEESGQTTLSTLLVDGGAALGNC</sequence>
<protein>
    <recommendedName>
        <fullName evidence="3">2,3-dihydro-2,3-dihydroxybenzoate dehydrogenase</fullName>
        <ecNumber evidence="3">1.3.1.28</ecNumber>
    </recommendedName>
</protein>
<dbReference type="EMBL" id="FO704551">
    <property type="protein sequence ID" value="CDG21948.1"/>
    <property type="molecule type" value="Genomic_DNA"/>
</dbReference>
<dbReference type="HOGENOM" id="CLU_010194_1_0_6"/>
<dbReference type="NCBIfam" id="TIGR04316">
    <property type="entry name" value="dhbA_paeA"/>
    <property type="match status" value="1"/>
</dbReference>
<dbReference type="InterPro" id="IPR036291">
    <property type="entry name" value="NAD(P)-bd_dom_sf"/>
</dbReference>
<dbReference type="Pfam" id="PF00106">
    <property type="entry name" value="adh_short"/>
    <property type="match status" value="1"/>
</dbReference>
<evidence type="ECO:0000313" key="6">
    <source>
        <dbReference type="Proteomes" id="UP000032735"/>
    </source>
</evidence>
<reference evidence="5 6" key="1">
    <citation type="submission" date="2013-07" db="EMBL/GenBank/DDBJ databases">
        <authorList>
            <person name="Genoscope - CEA"/>
        </authorList>
    </citation>
    <scope>NUCLEOTIDE SEQUENCE [LARGE SCALE GENOMIC DNA]</scope>
    <source>
        <strain evidence="5 6">G6</strain>
    </source>
</reference>
<keyword evidence="6" id="KW-1185">Reference proteome</keyword>
<dbReference type="InterPro" id="IPR003560">
    <property type="entry name" value="DHB_DH"/>
</dbReference>